<dbReference type="PANTHER" id="PTHR33223:SF10">
    <property type="entry name" value="AMINOTRANSFERASE-LIKE PLANT MOBILE DOMAIN-CONTAINING PROTEIN"/>
    <property type="match status" value="1"/>
</dbReference>
<feature type="region of interest" description="Disordered" evidence="1">
    <location>
        <begin position="76"/>
        <end position="179"/>
    </location>
</feature>
<evidence type="ECO:0000259" key="2">
    <source>
        <dbReference type="Pfam" id="PF03732"/>
    </source>
</evidence>
<dbReference type="Pfam" id="PF03732">
    <property type="entry name" value="Retrotrans_gag"/>
    <property type="match status" value="1"/>
</dbReference>
<dbReference type="PANTHER" id="PTHR33223">
    <property type="entry name" value="CCHC-TYPE DOMAIN-CONTAINING PROTEIN"/>
    <property type="match status" value="1"/>
</dbReference>
<feature type="compositionally biased region" description="Basic and acidic residues" evidence="1">
    <location>
        <begin position="118"/>
        <end position="136"/>
    </location>
</feature>
<evidence type="ECO:0000313" key="4">
    <source>
        <dbReference type="Proteomes" id="UP000288805"/>
    </source>
</evidence>
<evidence type="ECO:0000313" key="3">
    <source>
        <dbReference type="EMBL" id="RVW26624.1"/>
    </source>
</evidence>
<sequence>MRGLNIGAVYGNLFYSIQSLAKMATPSRIRSSGRREEDNFEWRQAIERRQLASERQLKVLLQETERLREENAVLRIQASTSGPHRRQHSRGQVANSRPEPESIYPGTTGVIPEACNVRPHEPHTPMPRALREESSDSTHFSAKRQRDRRSQLTNSMRARLGPQEPGRPRPPVATTGATRADPMINPVVQNVLPHRDPMVTPVVRNVHSHLAVRQDGKNLLIEPPIDSISKRLDDMLSTPFCSHIIHYKPLRGFLVPKFSTYDGFSDPFDHIMHYRQLMMLDIGNDILLCKVFPASLQGQALSWFHHLPPNSVGNFRDLSEAFVGQYLCSARHKQNISTL</sequence>
<accession>A0A438CTU1</accession>
<dbReference type="InterPro" id="IPR005162">
    <property type="entry name" value="Retrotrans_gag_dom"/>
</dbReference>
<name>A0A438CTU1_VITVI</name>
<dbReference type="Proteomes" id="UP000288805">
    <property type="component" value="Unassembled WGS sequence"/>
</dbReference>
<evidence type="ECO:0000256" key="1">
    <source>
        <dbReference type="SAM" id="MobiDB-lite"/>
    </source>
</evidence>
<dbReference type="EMBL" id="QGNW01001999">
    <property type="protein sequence ID" value="RVW26624.1"/>
    <property type="molecule type" value="Genomic_DNA"/>
</dbReference>
<proteinExistence type="predicted"/>
<gene>
    <name evidence="3" type="ORF">CK203_099265</name>
</gene>
<reference evidence="3 4" key="1">
    <citation type="journal article" date="2018" name="PLoS Genet.">
        <title>Population sequencing reveals clonal diversity and ancestral inbreeding in the grapevine cultivar Chardonnay.</title>
        <authorList>
            <person name="Roach M.J."/>
            <person name="Johnson D.L."/>
            <person name="Bohlmann J."/>
            <person name="van Vuuren H.J."/>
            <person name="Jones S.J."/>
            <person name="Pretorius I.S."/>
            <person name="Schmidt S.A."/>
            <person name="Borneman A.R."/>
        </authorList>
    </citation>
    <scope>NUCLEOTIDE SEQUENCE [LARGE SCALE GENOMIC DNA]</scope>
    <source>
        <strain evidence="4">cv. Chardonnay</strain>
        <tissue evidence="3">Leaf</tissue>
    </source>
</reference>
<comment type="caution">
    <text evidence="3">The sequence shown here is derived from an EMBL/GenBank/DDBJ whole genome shotgun (WGS) entry which is preliminary data.</text>
</comment>
<dbReference type="AlphaFoldDB" id="A0A438CTU1"/>
<feature type="domain" description="Retrotransposon gag" evidence="2">
    <location>
        <begin position="290"/>
        <end position="336"/>
    </location>
</feature>
<organism evidence="3 4">
    <name type="scientific">Vitis vinifera</name>
    <name type="common">Grape</name>
    <dbReference type="NCBI Taxonomy" id="29760"/>
    <lineage>
        <taxon>Eukaryota</taxon>
        <taxon>Viridiplantae</taxon>
        <taxon>Streptophyta</taxon>
        <taxon>Embryophyta</taxon>
        <taxon>Tracheophyta</taxon>
        <taxon>Spermatophyta</taxon>
        <taxon>Magnoliopsida</taxon>
        <taxon>eudicotyledons</taxon>
        <taxon>Gunneridae</taxon>
        <taxon>Pentapetalae</taxon>
        <taxon>rosids</taxon>
        <taxon>Vitales</taxon>
        <taxon>Vitaceae</taxon>
        <taxon>Viteae</taxon>
        <taxon>Vitis</taxon>
    </lineage>
</organism>
<protein>
    <recommendedName>
        <fullName evidence="2">Retrotransposon gag domain-containing protein</fullName>
    </recommendedName>
</protein>